<dbReference type="OrthoDB" id="10391877at2759"/>
<accession>D6WU12</accession>
<dbReference type="AlphaFoldDB" id="D6WU12"/>
<organism evidence="1 2">
    <name type="scientific">Tribolium castaneum</name>
    <name type="common">Red flour beetle</name>
    <dbReference type="NCBI Taxonomy" id="7070"/>
    <lineage>
        <taxon>Eukaryota</taxon>
        <taxon>Metazoa</taxon>
        <taxon>Ecdysozoa</taxon>
        <taxon>Arthropoda</taxon>
        <taxon>Hexapoda</taxon>
        <taxon>Insecta</taxon>
        <taxon>Pterygota</taxon>
        <taxon>Neoptera</taxon>
        <taxon>Endopterygota</taxon>
        <taxon>Coleoptera</taxon>
        <taxon>Polyphaga</taxon>
        <taxon>Cucujiformia</taxon>
        <taxon>Tenebrionidae</taxon>
        <taxon>Tenebrionidae incertae sedis</taxon>
        <taxon>Tribolium</taxon>
    </lineage>
</organism>
<reference evidence="1 2" key="2">
    <citation type="journal article" date="2010" name="Nucleic Acids Res.">
        <title>BeetleBase in 2010: revisions to provide comprehensive genomic information for Tribolium castaneum.</title>
        <authorList>
            <person name="Kim H.S."/>
            <person name="Murphy T."/>
            <person name="Xia J."/>
            <person name="Caragea D."/>
            <person name="Park Y."/>
            <person name="Beeman R.W."/>
            <person name="Lorenzen M.D."/>
            <person name="Butcher S."/>
            <person name="Manak J.R."/>
            <person name="Brown S.J."/>
        </authorList>
    </citation>
    <scope>GENOME REANNOTATION</scope>
    <source>
        <strain evidence="1 2">Georgia GA2</strain>
    </source>
</reference>
<dbReference type="InterPro" id="IPR026246">
    <property type="entry name" value="Fsip1"/>
</dbReference>
<dbReference type="Proteomes" id="UP000007266">
    <property type="component" value="Linkage group 7"/>
</dbReference>
<reference evidence="1 2" key="1">
    <citation type="journal article" date="2008" name="Nature">
        <title>The genome of the model beetle and pest Tribolium castaneum.</title>
        <authorList>
            <consortium name="Tribolium Genome Sequencing Consortium"/>
            <person name="Richards S."/>
            <person name="Gibbs R.A."/>
            <person name="Weinstock G.M."/>
            <person name="Brown S.J."/>
            <person name="Denell R."/>
            <person name="Beeman R.W."/>
            <person name="Gibbs R."/>
            <person name="Beeman R.W."/>
            <person name="Brown S.J."/>
            <person name="Bucher G."/>
            <person name="Friedrich M."/>
            <person name="Grimmelikhuijzen C.J."/>
            <person name="Klingler M."/>
            <person name="Lorenzen M."/>
            <person name="Richards S."/>
            <person name="Roth S."/>
            <person name="Schroder R."/>
            <person name="Tautz D."/>
            <person name="Zdobnov E.M."/>
            <person name="Muzny D."/>
            <person name="Gibbs R.A."/>
            <person name="Weinstock G.M."/>
            <person name="Attaway T."/>
            <person name="Bell S."/>
            <person name="Buhay C.J."/>
            <person name="Chandrabose M.N."/>
            <person name="Chavez D."/>
            <person name="Clerk-Blankenburg K.P."/>
            <person name="Cree A."/>
            <person name="Dao M."/>
            <person name="Davis C."/>
            <person name="Chacko J."/>
            <person name="Dinh H."/>
            <person name="Dugan-Rocha S."/>
            <person name="Fowler G."/>
            <person name="Garner T.T."/>
            <person name="Garnes J."/>
            <person name="Gnirke A."/>
            <person name="Hawes A."/>
            <person name="Hernandez J."/>
            <person name="Hines S."/>
            <person name="Holder M."/>
            <person name="Hume J."/>
            <person name="Jhangiani S.N."/>
            <person name="Joshi V."/>
            <person name="Khan Z.M."/>
            <person name="Jackson L."/>
            <person name="Kovar C."/>
            <person name="Kowis A."/>
            <person name="Lee S."/>
            <person name="Lewis L.R."/>
            <person name="Margolis J."/>
            <person name="Morgan M."/>
            <person name="Nazareth L.V."/>
            <person name="Nguyen N."/>
            <person name="Okwuonu G."/>
            <person name="Parker D."/>
            <person name="Richards S."/>
            <person name="Ruiz S.J."/>
            <person name="Santibanez J."/>
            <person name="Savard J."/>
            <person name="Scherer S.E."/>
            <person name="Schneider B."/>
            <person name="Sodergren E."/>
            <person name="Tautz D."/>
            <person name="Vattahil S."/>
            <person name="Villasana D."/>
            <person name="White C.S."/>
            <person name="Wright R."/>
            <person name="Park Y."/>
            <person name="Beeman R.W."/>
            <person name="Lord J."/>
            <person name="Oppert B."/>
            <person name="Lorenzen M."/>
            <person name="Brown S."/>
            <person name="Wang L."/>
            <person name="Savard J."/>
            <person name="Tautz D."/>
            <person name="Richards S."/>
            <person name="Weinstock G."/>
            <person name="Gibbs R.A."/>
            <person name="Liu Y."/>
            <person name="Worley K."/>
            <person name="Weinstock G."/>
            <person name="Elsik C.G."/>
            <person name="Reese J.T."/>
            <person name="Elhaik E."/>
            <person name="Landan G."/>
            <person name="Graur D."/>
            <person name="Arensburger P."/>
            <person name="Atkinson P."/>
            <person name="Beeman R.W."/>
            <person name="Beidler J."/>
            <person name="Brown S.J."/>
            <person name="Demuth J.P."/>
            <person name="Drury D.W."/>
            <person name="Du Y.Z."/>
            <person name="Fujiwara H."/>
            <person name="Lorenzen M."/>
            <person name="Maselli V."/>
            <person name="Osanai M."/>
            <person name="Park Y."/>
            <person name="Robertson H.M."/>
            <person name="Tu Z."/>
            <person name="Wang J.J."/>
            <person name="Wang S."/>
            <person name="Richards S."/>
            <person name="Song H."/>
            <person name="Zhang L."/>
            <person name="Sodergren E."/>
            <person name="Werner D."/>
            <person name="Stanke M."/>
            <person name="Morgenstern B."/>
            <person name="Solovyev V."/>
            <person name="Kosarev P."/>
            <person name="Brown G."/>
            <person name="Chen H.C."/>
            <person name="Ermolaeva O."/>
            <person name="Hlavina W."/>
            <person name="Kapustin Y."/>
            <person name="Kiryutin B."/>
            <person name="Kitts P."/>
            <person name="Maglott D."/>
            <person name="Pruitt K."/>
            <person name="Sapojnikov V."/>
            <person name="Souvorov A."/>
            <person name="Mackey A.J."/>
            <person name="Waterhouse R.M."/>
            <person name="Wyder S."/>
            <person name="Zdobnov E.M."/>
            <person name="Zdobnov E.M."/>
            <person name="Wyder S."/>
            <person name="Kriventseva E.V."/>
            <person name="Kadowaki T."/>
            <person name="Bork P."/>
            <person name="Aranda M."/>
            <person name="Bao R."/>
            <person name="Beermann A."/>
            <person name="Berns N."/>
            <person name="Bolognesi R."/>
            <person name="Bonneton F."/>
            <person name="Bopp D."/>
            <person name="Brown S.J."/>
            <person name="Bucher G."/>
            <person name="Butts T."/>
            <person name="Chaumot A."/>
            <person name="Denell R.E."/>
            <person name="Ferrier D.E."/>
            <person name="Friedrich M."/>
            <person name="Gordon C.M."/>
            <person name="Jindra M."/>
            <person name="Klingler M."/>
            <person name="Lan Q."/>
            <person name="Lattorff H.M."/>
            <person name="Laudet V."/>
            <person name="von Levetsow C."/>
            <person name="Liu Z."/>
            <person name="Lutz R."/>
            <person name="Lynch J.A."/>
            <person name="da Fonseca R.N."/>
            <person name="Posnien N."/>
            <person name="Reuter R."/>
            <person name="Roth S."/>
            <person name="Savard J."/>
            <person name="Schinko J.B."/>
            <person name="Schmitt C."/>
            <person name="Schoppmeier M."/>
            <person name="Schroder R."/>
            <person name="Shippy T.D."/>
            <person name="Simonnet F."/>
            <person name="Marques-Souza H."/>
            <person name="Tautz D."/>
            <person name="Tomoyasu Y."/>
            <person name="Trauner J."/>
            <person name="Van der Zee M."/>
            <person name="Vervoort M."/>
            <person name="Wittkopp N."/>
            <person name="Wimmer E.A."/>
            <person name="Yang X."/>
            <person name="Jones A.K."/>
            <person name="Sattelle D.B."/>
            <person name="Ebert P.R."/>
            <person name="Nelson D."/>
            <person name="Scott J.G."/>
            <person name="Beeman R.W."/>
            <person name="Muthukrishnan S."/>
            <person name="Kramer K.J."/>
            <person name="Arakane Y."/>
            <person name="Beeman R.W."/>
            <person name="Zhu Q."/>
            <person name="Hogenkamp D."/>
            <person name="Dixit R."/>
            <person name="Oppert B."/>
            <person name="Jiang H."/>
            <person name="Zou Z."/>
            <person name="Marshall J."/>
            <person name="Elpidina E."/>
            <person name="Vinokurov K."/>
            <person name="Oppert C."/>
            <person name="Zou Z."/>
            <person name="Evans J."/>
            <person name="Lu Z."/>
            <person name="Zhao P."/>
            <person name="Sumathipala N."/>
            <person name="Altincicek B."/>
            <person name="Vilcinskas A."/>
            <person name="Williams M."/>
            <person name="Hultmark D."/>
            <person name="Hetru C."/>
            <person name="Jiang H."/>
            <person name="Grimmelikhuijzen C.J."/>
            <person name="Hauser F."/>
            <person name="Cazzamali G."/>
            <person name="Williamson M."/>
            <person name="Park Y."/>
            <person name="Li B."/>
            <person name="Tanaka Y."/>
            <person name="Predel R."/>
            <person name="Neupert S."/>
            <person name="Schachtner J."/>
            <person name="Verleyen P."/>
            <person name="Raible F."/>
            <person name="Bork P."/>
            <person name="Friedrich M."/>
            <person name="Walden K.K."/>
            <person name="Robertson H.M."/>
            <person name="Angeli S."/>
            <person name="Foret S."/>
            <person name="Bucher G."/>
            <person name="Schuetz S."/>
            <person name="Maleszka R."/>
            <person name="Wimmer E.A."/>
            <person name="Beeman R.W."/>
            <person name="Lorenzen M."/>
            <person name="Tomoyasu Y."/>
            <person name="Miller S.C."/>
            <person name="Grossmann D."/>
            <person name="Bucher G."/>
        </authorList>
    </citation>
    <scope>NUCLEOTIDE SEQUENCE [LARGE SCALE GENOMIC DNA]</scope>
    <source>
        <strain evidence="1 2">Georgia GA2</strain>
    </source>
</reference>
<proteinExistence type="predicted"/>
<dbReference type="Pfam" id="PF15554">
    <property type="entry name" value="FSIP1"/>
    <property type="match status" value="1"/>
</dbReference>
<protein>
    <submittedName>
        <fullName evidence="1">Uncharacterized protein</fullName>
    </submittedName>
</protein>
<name>D6WU12_TRICA</name>
<sequence length="228" mass="26375">MDAVPEIKGISSELLEKLEKLQKQDLFSFLPDVETDLKLPPLPQDLKLQFDLLDSLPTLKIGRKSKTIMQNMAEIEKLEQNYRINRDLLKYEKEERLKVQEEMCPESTFLALCCLHEKKGKKERQKSPLKPKDFIHRNIELATAMAKLPLTDEEKHQLDQLLANLDDCGDQSNGFQMCESDKQRLAEIDTELEDKYPESRHLRSPSKNALLDEALKEIDGKIATVRDE</sequence>
<dbReference type="EMBL" id="KQ971352">
    <property type="protein sequence ID" value="EFA07358.2"/>
    <property type="molecule type" value="Genomic_DNA"/>
</dbReference>
<evidence type="ECO:0000313" key="2">
    <source>
        <dbReference type="Proteomes" id="UP000007266"/>
    </source>
</evidence>
<dbReference type="HOGENOM" id="CLU_1148535_0_0_1"/>
<gene>
    <name evidence="1" type="primary">AUGUSTUS-3.0.2_15958</name>
    <name evidence="1" type="ORF">TcasGA2_TC015958</name>
</gene>
<evidence type="ECO:0000313" key="1">
    <source>
        <dbReference type="EMBL" id="EFA07358.2"/>
    </source>
</evidence>
<keyword evidence="2" id="KW-1185">Reference proteome</keyword>